<dbReference type="InterPro" id="IPR009061">
    <property type="entry name" value="DNA-bd_dom_put_sf"/>
</dbReference>
<proteinExistence type="predicted"/>
<evidence type="ECO:0000256" key="3">
    <source>
        <dbReference type="ARBA" id="ARBA00023163"/>
    </source>
</evidence>
<dbReference type="PROSITE" id="PS00552">
    <property type="entry name" value="HTH_MERR_1"/>
    <property type="match status" value="1"/>
</dbReference>
<organism evidence="6 7">
    <name type="scientific">Pseudogracilibacillus auburnensis</name>
    <dbReference type="NCBI Taxonomy" id="1494959"/>
    <lineage>
        <taxon>Bacteria</taxon>
        <taxon>Bacillati</taxon>
        <taxon>Bacillota</taxon>
        <taxon>Bacilli</taxon>
        <taxon>Bacillales</taxon>
        <taxon>Bacillaceae</taxon>
        <taxon>Pseudogracilibacillus</taxon>
    </lineage>
</organism>
<dbReference type="PROSITE" id="PS50937">
    <property type="entry name" value="HTH_MERR_2"/>
    <property type="match status" value="1"/>
</dbReference>
<evidence type="ECO:0000313" key="7">
    <source>
        <dbReference type="Proteomes" id="UP000247978"/>
    </source>
</evidence>
<keyword evidence="1" id="KW-0805">Transcription regulation</keyword>
<keyword evidence="3" id="KW-0804">Transcription</keyword>
<dbReference type="AlphaFoldDB" id="A0A2V3VUF3"/>
<dbReference type="GO" id="GO:0003700">
    <property type="term" value="F:DNA-binding transcription factor activity"/>
    <property type="evidence" value="ECO:0007669"/>
    <property type="project" value="InterPro"/>
</dbReference>
<evidence type="ECO:0000259" key="5">
    <source>
        <dbReference type="PROSITE" id="PS50937"/>
    </source>
</evidence>
<evidence type="ECO:0000313" key="6">
    <source>
        <dbReference type="EMBL" id="PXW85537.1"/>
    </source>
</evidence>
<feature type="coiled-coil region" evidence="4">
    <location>
        <begin position="87"/>
        <end position="114"/>
    </location>
</feature>
<keyword evidence="2 6" id="KW-0238">DNA-binding</keyword>
<keyword evidence="4" id="KW-0175">Coiled coil</keyword>
<dbReference type="PANTHER" id="PTHR30204">
    <property type="entry name" value="REDOX-CYCLING DRUG-SENSING TRANSCRIPTIONAL ACTIVATOR SOXR"/>
    <property type="match status" value="1"/>
</dbReference>
<evidence type="ECO:0000256" key="1">
    <source>
        <dbReference type="ARBA" id="ARBA00023015"/>
    </source>
</evidence>
<dbReference type="GO" id="GO:0003677">
    <property type="term" value="F:DNA binding"/>
    <property type="evidence" value="ECO:0007669"/>
    <property type="project" value="UniProtKB-KW"/>
</dbReference>
<evidence type="ECO:0000256" key="2">
    <source>
        <dbReference type="ARBA" id="ARBA00023125"/>
    </source>
</evidence>
<evidence type="ECO:0000256" key="4">
    <source>
        <dbReference type="SAM" id="Coils"/>
    </source>
</evidence>
<dbReference type="Proteomes" id="UP000247978">
    <property type="component" value="Unassembled WGS sequence"/>
</dbReference>
<dbReference type="PRINTS" id="PR00040">
    <property type="entry name" value="HTHMERR"/>
</dbReference>
<accession>A0A2V3VUF3</accession>
<name>A0A2V3VUF3_9BACI</name>
<dbReference type="Pfam" id="PF13411">
    <property type="entry name" value="MerR_1"/>
    <property type="match status" value="1"/>
</dbReference>
<protein>
    <submittedName>
        <fullName evidence="6">DNA-binding transcriptional MerR regulator</fullName>
    </submittedName>
</protein>
<dbReference type="SUPFAM" id="SSF46955">
    <property type="entry name" value="Putative DNA-binding domain"/>
    <property type="match status" value="1"/>
</dbReference>
<feature type="domain" description="HTH merR-type" evidence="5">
    <location>
        <begin position="2"/>
        <end position="70"/>
    </location>
</feature>
<reference evidence="6 7" key="1">
    <citation type="submission" date="2018-05" db="EMBL/GenBank/DDBJ databases">
        <title>Genomic Encyclopedia of Type Strains, Phase IV (KMG-IV): sequencing the most valuable type-strain genomes for metagenomic binning, comparative biology and taxonomic classification.</title>
        <authorList>
            <person name="Goeker M."/>
        </authorList>
    </citation>
    <scope>NUCLEOTIDE SEQUENCE [LARGE SCALE GENOMIC DNA]</scope>
    <source>
        <strain evidence="6 7">DSM 28556</strain>
    </source>
</reference>
<dbReference type="InterPro" id="IPR000551">
    <property type="entry name" value="MerR-type_HTH_dom"/>
</dbReference>
<keyword evidence="7" id="KW-1185">Reference proteome</keyword>
<dbReference type="EMBL" id="QJJQ01000010">
    <property type="protein sequence ID" value="PXW85537.1"/>
    <property type="molecule type" value="Genomic_DNA"/>
</dbReference>
<comment type="caution">
    <text evidence="6">The sequence shown here is derived from an EMBL/GenBank/DDBJ whole genome shotgun (WGS) entry which is preliminary data.</text>
</comment>
<dbReference type="InterPro" id="IPR047057">
    <property type="entry name" value="MerR_fam"/>
</dbReference>
<dbReference type="PANTHER" id="PTHR30204:SF94">
    <property type="entry name" value="HEAVY METAL-DEPENDENT TRANSCRIPTIONAL REGULATOR HI_0293-RELATED"/>
    <property type="match status" value="1"/>
</dbReference>
<gene>
    <name evidence="6" type="ORF">DFR56_11036</name>
</gene>
<dbReference type="Gene3D" id="1.10.1660.10">
    <property type="match status" value="1"/>
</dbReference>
<dbReference type="SMART" id="SM00422">
    <property type="entry name" value="HTH_MERR"/>
    <property type="match status" value="1"/>
</dbReference>
<sequence length="127" mass="14572">MLLLIGELSNKTGVSIRSIRYYEKKGLILPERLENGYRQYHIADVERVKTIQLFLDLGLRTDEISPILSCESSIPGNEIIKCAPEAISLYEAKLQNTQQQIETLKESESKLKDVLSFWRKVEMQTKG</sequence>